<evidence type="ECO:0000313" key="5">
    <source>
        <dbReference type="Proteomes" id="UP000190831"/>
    </source>
</evidence>
<dbReference type="GO" id="GO:0003723">
    <property type="term" value="F:RNA binding"/>
    <property type="evidence" value="ECO:0007669"/>
    <property type="project" value="UniProtKB-UniRule"/>
</dbReference>
<feature type="domain" description="RRM" evidence="3">
    <location>
        <begin position="41"/>
        <end position="127"/>
    </location>
</feature>
<feature type="coiled-coil region" evidence="2">
    <location>
        <begin position="117"/>
        <end position="144"/>
    </location>
</feature>
<dbReference type="InterPro" id="IPR034393">
    <property type="entry name" value="TatSF1-like"/>
</dbReference>
<dbReference type="OMA" id="TRYNGEH"/>
<dbReference type="Proteomes" id="UP000190831">
    <property type="component" value="Chromosome H"/>
</dbReference>
<dbReference type="InterPro" id="IPR012677">
    <property type="entry name" value="Nucleotide-bd_a/b_plait_sf"/>
</dbReference>
<dbReference type="GO" id="GO:0005686">
    <property type="term" value="C:U2 snRNP"/>
    <property type="evidence" value="ECO:0007669"/>
    <property type="project" value="TreeGrafter"/>
</dbReference>
<dbReference type="GO" id="GO:0005684">
    <property type="term" value="C:U2-type spliceosomal complex"/>
    <property type="evidence" value="ECO:0007669"/>
    <property type="project" value="TreeGrafter"/>
</dbReference>
<proteinExistence type="predicted"/>
<dbReference type="PANTHER" id="PTHR15608:SF0">
    <property type="entry name" value="HIV TAT-SPECIFIC FACTOR 1"/>
    <property type="match status" value="1"/>
</dbReference>
<dbReference type="PROSITE" id="PS50102">
    <property type="entry name" value="RRM"/>
    <property type="match status" value="2"/>
</dbReference>
<keyword evidence="2" id="KW-0175">Coiled coil</keyword>
<dbReference type="SUPFAM" id="SSF54928">
    <property type="entry name" value="RNA-binding domain, RBD"/>
    <property type="match status" value="1"/>
</dbReference>
<gene>
    <name evidence="4" type="ORF">LAFE_0H16468G</name>
</gene>
<reference evidence="4 5" key="1">
    <citation type="submission" date="2016-03" db="EMBL/GenBank/DDBJ databases">
        <authorList>
            <person name="Devillers H."/>
        </authorList>
    </citation>
    <scope>NUCLEOTIDE SEQUENCE [LARGE SCALE GENOMIC DNA]</scope>
    <source>
        <strain evidence="4">CBS 6772</strain>
    </source>
</reference>
<dbReference type="AlphaFoldDB" id="A0A1G4ML60"/>
<dbReference type="STRING" id="4955.A0A1G4ML60"/>
<protein>
    <submittedName>
        <fullName evidence="4">LAFE_0H16468g1_1</fullName>
    </submittedName>
</protein>
<evidence type="ECO:0000256" key="2">
    <source>
        <dbReference type="SAM" id="Coils"/>
    </source>
</evidence>
<accession>A0A1G4ML60</accession>
<organism evidence="4 5">
    <name type="scientific">Lachancea fermentati</name>
    <name type="common">Zygosaccharomyces fermentati</name>
    <dbReference type="NCBI Taxonomy" id="4955"/>
    <lineage>
        <taxon>Eukaryota</taxon>
        <taxon>Fungi</taxon>
        <taxon>Dikarya</taxon>
        <taxon>Ascomycota</taxon>
        <taxon>Saccharomycotina</taxon>
        <taxon>Saccharomycetes</taxon>
        <taxon>Saccharomycetales</taxon>
        <taxon>Saccharomycetaceae</taxon>
        <taxon>Lachancea</taxon>
    </lineage>
</organism>
<keyword evidence="5" id="KW-1185">Reference proteome</keyword>
<keyword evidence="1" id="KW-0694">RNA-binding</keyword>
<sequence>MDEEELELKKQLKLKKKEELAKRKRQREIEGSRPLAKPQNTAIYISNLPVEGVTVDDLITEFSKYGMIKKDSKDDQYKCKIYSDSSGKPKGDALLVYVRPESPAMAIEMMNGYTFRGQNIKVELAQFDQELNNYKEEPKEYKRRKTDTSAKLENNLLNWSEDSDEKSPNAENDHTVILANILDMYAEFQPQEIADIARDIREGCEVFGEILFFKFDELLAEAHIQFATLEAAQKCREKMNNRYFDGRKIRAYLANEDISETLSSSEDFTDF</sequence>
<dbReference type="SMART" id="SM00360">
    <property type="entry name" value="RRM"/>
    <property type="match status" value="2"/>
</dbReference>
<dbReference type="CDD" id="cd12285">
    <property type="entry name" value="RRM3_RBM39_like"/>
    <property type="match status" value="1"/>
</dbReference>
<dbReference type="PANTHER" id="PTHR15608">
    <property type="entry name" value="SPLICING FACTOR U2AF-ASSOCIATED PROTEIN 2"/>
    <property type="match status" value="1"/>
</dbReference>
<dbReference type="InterPro" id="IPR035979">
    <property type="entry name" value="RBD_domain_sf"/>
</dbReference>
<dbReference type="Gene3D" id="3.30.70.330">
    <property type="match status" value="2"/>
</dbReference>
<name>A0A1G4ML60_LACFM</name>
<evidence type="ECO:0000256" key="1">
    <source>
        <dbReference type="PROSITE-ProRule" id="PRU00176"/>
    </source>
</evidence>
<feature type="domain" description="RRM" evidence="3">
    <location>
        <begin position="174"/>
        <end position="256"/>
    </location>
</feature>
<dbReference type="Pfam" id="PF00076">
    <property type="entry name" value="RRM_1"/>
    <property type="match status" value="1"/>
</dbReference>
<dbReference type="EMBL" id="LT598491">
    <property type="protein sequence ID" value="SCW04569.1"/>
    <property type="molecule type" value="Genomic_DNA"/>
</dbReference>
<dbReference type="InterPro" id="IPR000504">
    <property type="entry name" value="RRM_dom"/>
</dbReference>
<evidence type="ECO:0000313" key="4">
    <source>
        <dbReference type="EMBL" id="SCW04569.1"/>
    </source>
</evidence>
<dbReference type="OrthoDB" id="10258585at2759"/>
<evidence type="ECO:0000259" key="3">
    <source>
        <dbReference type="PROSITE" id="PS50102"/>
    </source>
</evidence>